<evidence type="ECO:0000313" key="2">
    <source>
        <dbReference type="Proteomes" id="UP000663722"/>
    </source>
</evidence>
<dbReference type="KEGG" id="dmm:dnm_051300"/>
<sequence>MPDGVCNLVRDVSTRRTNVSDGVGFEYEGDQSELKKVVGIRPHARPGLTNPGHFRRISQSPGSFSGDISCSSGIDKSRTFPADFPICLELFEAFFVPLTF</sequence>
<evidence type="ECO:0000313" key="1">
    <source>
        <dbReference type="EMBL" id="QTA89082.1"/>
    </source>
</evidence>
<dbReference type="AlphaFoldDB" id="A0A975GPP9"/>
<organism evidence="1 2">
    <name type="scientific">Desulfonema magnum</name>
    <dbReference type="NCBI Taxonomy" id="45655"/>
    <lineage>
        <taxon>Bacteria</taxon>
        <taxon>Pseudomonadati</taxon>
        <taxon>Thermodesulfobacteriota</taxon>
        <taxon>Desulfobacteria</taxon>
        <taxon>Desulfobacterales</taxon>
        <taxon>Desulfococcaceae</taxon>
        <taxon>Desulfonema</taxon>
    </lineage>
</organism>
<gene>
    <name evidence="1" type="ORF">dnm_051300</name>
</gene>
<protein>
    <submittedName>
        <fullName evidence="1">Uncharacterized protein</fullName>
    </submittedName>
</protein>
<reference evidence="1" key="1">
    <citation type="journal article" date="2021" name="Microb. Physiol.">
        <title>Proteogenomic Insights into the Physiology of Marine, Sulfate-Reducing, Filamentous Desulfonema limicola and Desulfonema magnum.</title>
        <authorList>
            <person name="Schnaars V."/>
            <person name="Wohlbrand L."/>
            <person name="Scheve S."/>
            <person name="Hinrichs C."/>
            <person name="Reinhardt R."/>
            <person name="Rabus R."/>
        </authorList>
    </citation>
    <scope>NUCLEOTIDE SEQUENCE</scope>
    <source>
        <strain evidence="1">4be13</strain>
    </source>
</reference>
<name>A0A975GPP9_9BACT</name>
<accession>A0A975GPP9</accession>
<keyword evidence="2" id="KW-1185">Reference proteome</keyword>
<proteinExistence type="predicted"/>
<dbReference type="EMBL" id="CP061800">
    <property type="protein sequence ID" value="QTA89082.1"/>
    <property type="molecule type" value="Genomic_DNA"/>
</dbReference>
<dbReference type="Proteomes" id="UP000663722">
    <property type="component" value="Chromosome"/>
</dbReference>